<evidence type="ECO:0000259" key="8">
    <source>
        <dbReference type="Pfam" id="PF17123"/>
    </source>
</evidence>
<evidence type="ECO:0000313" key="10">
    <source>
        <dbReference type="Proteomes" id="UP001318860"/>
    </source>
</evidence>
<reference evidence="9 10" key="1">
    <citation type="journal article" date="2021" name="Comput. Struct. Biotechnol. J.">
        <title>De novo genome assembly of the potent medicinal plant Rehmannia glutinosa using nanopore technology.</title>
        <authorList>
            <person name="Ma L."/>
            <person name="Dong C."/>
            <person name="Song C."/>
            <person name="Wang X."/>
            <person name="Zheng X."/>
            <person name="Niu Y."/>
            <person name="Chen S."/>
            <person name="Feng W."/>
        </authorList>
    </citation>
    <scope>NUCLEOTIDE SEQUENCE [LARGE SCALE GENOMIC DNA]</scope>
    <source>
        <strain evidence="9">DH-2019</strain>
    </source>
</reference>
<dbReference type="InterPro" id="IPR013083">
    <property type="entry name" value="Znf_RING/FYVE/PHD"/>
</dbReference>
<evidence type="ECO:0000256" key="6">
    <source>
        <dbReference type="SAM" id="MobiDB-lite"/>
    </source>
</evidence>
<evidence type="ECO:0000256" key="5">
    <source>
        <dbReference type="ARBA" id="ARBA00022833"/>
    </source>
</evidence>
<feature type="region of interest" description="Disordered" evidence="6">
    <location>
        <begin position="36"/>
        <end position="55"/>
    </location>
</feature>
<proteinExistence type="predicted"/>
<evidence type="ECO:0000313" key="9">
    <source>
        <dbReference type="EMBL" id="KAK6156951.1"/>
    </source>
</evidence>
<dbReference type="EC" id="2.3.2.27" evidence="2"/>
<sequence>MSTIRRPGITVNGVHRTRTYHYYWCRHCQRSIRTTTTDPTKSCVPVASDKSGTNSTFPGLDPSWNPAWNHLQARVPEPPGLDPAPVHRPGRQSACFPPGNNLSPDNRLEQFVQELTQNDRPGPPAAPESAIRALPVVELTTEHLKNDSCCPVCKDEFAVGVQVKELPCRHFYHSECIIPGCTSTIPVLCVAMKCEDYLATTTTIIIATFKMMITISRVWFLEKKRA</sequence>
<dbReference type="PANTHER" id="PTHR15710:SF116">
    <property type="entry name" value="RING_U-BOX SUPERFAMILY PROTEIN"/>
    <property type="match status" value="1"/>
</dbReference>
<evidence type="ECO:0000256" key="3">
    <source>
        <dbReference type="ARBA" id="ARBA00022723"/>
    </source>
</evidence>
<dbReference type="InterPro" id="IPR001841">
    <property type="entry name" value="Znf_RING"/>
</dbReference>
<comment type="catalytic activity">
    <reaction evidence="1">
        <text>S-ubiquitinyl-[E2 ubiquitin-conjugating enzyme]-L-cysteine + [acceptor protein]-L-lysine = [E2 ubiquitin-conjugating enzyme]-L-cysteine + N(6)-ubiquitinyl-[acceptor protein]-L-lysine.</text>
        <dbReference type="EC" id="2.3.2.27"/>
    </reaction>
</comment>
<dbReference type="SUPFAM" id="SSF57850">
    <property type="entry name" value="RING/U-box"/>
    <property type="match status" value="1"/>
</dbReference>
<keyword evidence="4" id="KW-0863">Zinc-finger</keyword>
<keyword evidence="7" id="KW-0472">Membrane</keyword>
<dbReference type="PANTHER" id="PTHR15710">
    <property type="entry name" value="E3 UBIQUITIN-PROTEIN LIGASE PRAJA"/>
    <property type="match status" value="1"/>
</dbReference>
<evidence type="ECO:0000256" key="2">
    <source>
        <dbReference type="ARBA" id="ARBA00012483"/>
    </source>
</evidence>
<protein>
    <recommendedName>
        <fullName evidence="2">RING-type E3 ubiquitin transferase</fullName>
        <ecNumber evidence="2">2.3.2.27</ecNumber>
    </recommendedName>
</protein>
<dbReference type="Pfam" id="PF17123">
    <property type="entry name" value="zf-RING_11"/>
    <property type="match status" value="1"/>
</dbReference>
<evidence type="ECO:0000256" key="7">
    <source>
        <dbReference type="SAM" id="Phobius"/>
    </source>
</evidence>
<feature type="transmembrane region" description="Helical" evidence="7">
    <location>
        <begin position="197"/>
        <end position="220"/>
    </location>
</feature>
<feature type="domain" description="RING-type" evidence="8">
    <location>
        <begin position="150"/>
        <end position="177"/>
    </location>
</feature>
<dbReference type="EMBL" id="JABTTQ020000005">
    <property type="protein sequence ID" value="KAK6156951.1"/>
    <property type="molecule type" value="Genomic_DNA"/>
</dbReference>
<dbReference type="Proteomes" id="UP001318860">
    <property type="component" value="Unassembled WGS sequence"/>
</dbReference>
<keyword evidence="10" id="KW-1185">Reference proteome</keyword>
<evidence type="ECO:0000256" key="1">
    <source>
        <dbReference type="ARBA" id="ARBA00000900"/>
    </source>
</evidence>
<evidence type="ECO:0000256" key="4">
    <source>
        <dbReference type="ARBA" id="ARBA00022771"/>
    </source>
</evidence>
<keyword evidence="3" id="KW-0479">Metal-binding</keyword>
<dbReference type="Gene3D" id="3.30.40.10">
    <property type="entry name" value="Zinc/RING finger domain, C3HC4 (zinc finger)"/>
    <property type="match status" value="1"/>
</dbReference>
<keyword evidence="5" id="KW-0862">Zinc</keyword>
<keyword evidence="7" id="KW-1133">Transmembrane helix</keyword>
<organism evidence="9 10">
    <name type="scientific">Rehmannia glutinosa</name>
    <name type="common">Chinese foxglove</name>
    <dbReference type="NCBI Taxonomy" id="99300"/>
    <lineage>
        <taxon>Eukaryota</taxon>
        <taxon>Viridiplantae</taxon>
        <taxon>Streptophyta</taxon>
        <taxon>Embryophyta</taxon>
        <taxon>Tracheophyta</taxon>
        <taxon>Spermatophyta</taxon>
        <taxon>Magnoliopsida</taxon>
        <taxon>eudicotyledons</taxon>
        <taxon>Gunneridae</taxon>
        <taxon>Pentapetalae</taxon>
        <taxon>asterids</taxon>
        <taxon>lamiids</taxon>
        <taxon>Lamiales</taxon>
        <taxon>Orobanchaceae</taxon>
        <taxon>Rehmannieae</taxon>
        <taxon>Rehmannia</taxon>
    </lineage>
</organism>
<keyword evidence="7" id="KW-0812">Transmembrane</keyword>
<name>A0ABR0XCU4_REHGL</name>
<accession>A0ABR0XCU4</accession>
<comment type="caution">
    <text evidence="9">The sequence shown here is derived from an EMBL/GenBank/DDBJ whole genome shotgun (WGS) entry which is preliminary data.</text>
</comment>
<gene>
    <name evidence="9" type="ORF">DH2020_011199</name>
</gene>